<reference evidence="2 3" key="1">
    <citation type="journal article" date="2017" name="Mol. Plant">
        <title>The Genome of Medicinal Plant Macleaya cordata Provides New Insights into Benzylisoquinoline Alkaloids Metabolism.</title>
        <authorList>
            <person name="Liu X."/>
            <person name="Liu Y."/>
            <person name="Huang P."/>
            <person name="Ma Y."/>
            <person name="Qing Z."/>
            <person name="Tang Q."/>
            <person name="Cao H."/>
            <person name="Cheng P."/>
            <person name="Zheng Y."/>
            <person name="Yuan Z."/>
            <person name="Zhou Y."/>
            <person name="Liu J."/>
            <person name="Tang Z."/>
            <person name="Zhuo Y."/>
            <person name="Zhang Y."/>
            <person name="Yu L."/>
            <person name="Huang J."/>
            <person name="Yang P."/>
            <person name="Peng Q."/>
            <person name="Zhang J."/>
            <person name="Jiang W."/>
            <person name="Zhang Z."/>
            <person name="Lin K."/>
            <person name="Ro D.K."/>
            <person name="Chen X."/>
            <person name="Xiong X."/>
            <person name="Shang Y."/>
            <person name="Huang S."/>
            <person name="Zeng J."/>
        </authorList>
    </citation>
    <scope>NUCLEOTIDE SEQUENCE [LARGE SCALE GENOMIC DNA]</scope>
    <source>
        <strain evidence="3">cv. BLH2017</strain>
        <tissue evidence="2">Root</tissue>
    </source>
</reference>
<dbReference type="Pfam" id="PF00235">
    <property type="entry name" value="Profilin"/>
    <property type="match status" value="1"/>
</dbReference>
<sequence>MDWGFSHRVWEKWVSSNVGSSGEPLKAALLLNYDPTGPSRLVSIIAEQQGIKAKPVELSSFLEFIKQNNLQGECFFIGSNEYMVTSIHESWFCARCVNTSKPAGEGAIVMQTTAFLLVALYDGSIGSASRAMVAVDQTFPTKKTECKTRQFKEFPAAINTSLQLHSHFGEDIICLWNPSTKEYKVIPSTPIEHPRGSGILHSIRYGFGYDSKIEDYKLVRIADFLAYGHSYDSEVKIYTLGSNSWRRIQDIPYNFTFGSKSGALVNGTLHWIANRREASRLILSLDIRDETFREVPRPEYLNDQFHITIGVLGGWLCILDQYLDTVGVEVWVMKDYGVRGSWTKLYTITLQTVIQSFQYLTLVQSLKNGVILLKDNNALVLYDPKHERAGILKIPGIPEWFEPVTYVESLVSLNSCTCVGQEQTDEAIEQKIRSL</sequence>
<dbReference type="Pfam" id="PF07734">
    <property type="entry name" value="FBA_1"/>
    <property type="match status" value="1"/>
</dbReference>
<organism evidence="2 3">
    <name type="scientific">Macleaya cordata</name>
    <name type="common">Five-seeded plume-poppy</name>
    <name type="synonym">Bocconia cordata</name>
    <dbReference type="NCBI Taxonomy" id="56857"/>
    <lineage>
        <taxon>Eukaryota</taxon>
        <taxon>Viridiplantae</taxon>
        <taxon>Streptophyta</taxon>
        <taxon>Embryophyta</taxon>
        <taxon>Tracheophyta</taxon>
        <taxon>Spermatophyta</taxon>
        <taxon>Magnoliopsida</taxon>
        <taxon>Ranunculales</taxon>
        <taxon>Papaveraceae</taxon>
        <taxon>Papaveroideae</taxon>
        <taxon>Macleaya</taxon>
    </lineage>
</organism>
<feature type="domain" description="F-box associated beta-propeller type 1" evidence="1">
    <location>
        <begin position="173"/>
        <end position="389"/>
    </location>
</feature>
<evidence type="ECO:0000313" key="3">
    <source>
        <dbReference type="Proteomes" id="UP000195402"/>
    </source>
</evidence>
<dbReference type="SUPFAM" id="SSF55770">
    <property type="entry name" value="Profilin (actin-binding protein)"/>
    <property type="match status" value="1"/>
</dbReference>
<evidence type="ECO:0000313" key="2">
    <source>
        <dbReference type="EMBL" id="OVA01217.1"/>
    </source>
</evidence>
<dbReference type="EMBL" id="MVGT01004153">
    <property type="protein sequence ID" value="OVA01217.1"/>
    <property type="molecule type" value="Genomic_DNA"/>
</dbReference>
<protein>
    <submittedName>
        <fullName evidence="2">Profilin</fullName>
    </submittedName>
</protein>
<dbReference type="InterPro" id="IPR017451">
    <property type="entry name" value="F-box-assoc_interact_dom"/>
</dbReference>
<dbReference type="AlphaFoldDB" id="A0A200PSJ5"/>
<dbReference type="FunCoup" id="A0A200PSJ5">
    <property type="interactions" value="1408"/>
</dbReference>
<comment type="caution">
    <text evidence="2">The sequence shown here is derived from an EMBL/GenBank/DDBJ whole genome shotgun (WGS) entry which is preliminary data.</text>
</comment>
<dbReference type="PANTHER" id="PTHR36780">
    <property type="entry name" value="OS05G0241400 PROTEIN"/>
    <property type="match status" value="1"/>
</dbReference>
<dbReference type="Proteomes" id="UP000195402">
    <property type="component" value="Unassembled WGS sequence"/>
</dbReference>
<dbReference type="InterPro" id="IPR048278">
    <property type="entry name" value="PFN"/>
</dbReference>
<keyword evidence="3" id="KW-1185">Reference proteome</keyword>
<dbReference type="Gene3D" id="3.30.450.30">
    <property type="entry name" value="Dynein light chain 2a, cytoplasmic"/>
    <property type="match status" value="1"/>
</dbReference>
<proteinExistence type="predicted"/>
<dbReference type="SUPFAM" id="SSF50965">
    <property type="entry name" value="Galactose oxidase, central domain"/>
    <property type="match status" value="1"/>
</dbReference>
<dbReference type="NCBIfam" id="TIGR01640">
    <property type="entry name" value="F_box_assoc_1"/>
    <property type="match status" value="1"/>
</dbReference>
<accession>A0A200PSJ5</accession>
<dbReference type="OrthoDB" id="1880154at2759"/>
<dbReference type="PANTHER" id="PTHR36780:SF1">
    <property type="entry name" value="PROFILIN"/>
    <property type="match status" value="1"/>
</dbReference>
<dbReference type="InterPro" id="IPR006527">
    <property type="entry name" value="F-box-assoc_dom_typ1"/>
</dbReference>
<evidence type="ECO:0000259" key="1">
    <source>
        <dbReference type="Pfam" id="PF07734"/>
    </source>
</evidence>
<dbReference type="GO" id="GO:0003779">
    <property type="term" value="F:actin binding"/>
    <property type="evidence" value="ECO:0007669"/>
    <property type="project" value="InterPro"/>
</dbReference>
<dbReference type="STRING" id="56857.A0A200PSJ5"/>
<name>A0A200PSJ5_MACCD</name>
<dbReference type="InParanoid" id="A0A200PSJ5"/>
<dbReference type="InterPro" id="IPR036140">
    <property type="entry name" value="PFN_sf"/>
</dbReference>
<dbReference type="InterPro" id="IPR011043">
    <property type="entry name" value="Gal_Oxase/kelch_b-propeller"/>
</dbReference>
<gene>
    <name evidence="2" type="ORF">BVC80_1649g11</name>
</gene>